<accession>A0AAW6TVG6</accession>
<feature type="signal peptide" evidence="1">
    <location>
        <begin position="1"/>
        <end position="20"/>
    </location>
</feature>
<sequence>MSQMRVATLLALLIAMVASAAEGAEGAETTLTLNAKDTGYRGIWYMNQPLQNEYRYKYSGGLGTYCAKHRPFAVYCKEVEKTFFCFGGTPDGERANKTLLHMVSYYDHRTGMVPRPTILLDKRTTDAHDNPVISVDDEGTIWIFSTSHGTGRPSYIHCSARPYDVNEFVLVRATKIEQDKQVAMTNFSYMQAWHVRDSGFAAFFTRYNYPAARTACFMTSPDGVHWSAWQRLGAIDQGHYQIGIANESKAGTALNYHPRGKGLNWRTNLYYLETLDLGRSWRAADGTDVAVPLTEPQNAALVYDYEKEGSLVYLKDIRFDGSGHPVILFLTSRGFEAGPENDPRTWHTARWTGQAWTIRTCFTSDNNYDMGSLYLETDRAWRIVAPTETGPQPYNPGGEIVMWHTTDQGATWRKIRQLTKDSPFNHTYAREPVNVHDDFYALWADGHGRRPSESSIYFCDRAGNVYRLPRVMAAEFVKPEKIN</sequence>
<dbReference type="AlphaFoldDB" id="A0AAW6TVG6"/>
<comment type="caution">
    <text evidence="2">The sequence shown here is derived from an EMBL/GenBank/DDBJ whole genome shotgun (WGS) entry which is preliminary data.</text>
</comment>
<feature type="chain" id="PRO_5043476530" evidence="1">
    <location>
        <begin position="21"/>
        <end position="483"/>
    </location>
</feature>
<dbReference type="InterPro" id="IPR036278">
    <property type="entry name" value="Sialidase_sf"/>
</dbReference>
<dbReference type="EMBL" id="JASCXX010000010">
    <property type="protein sequence ID" value="MDI6449327.1"/>
    <property type="molecule type" value="Genomic_DNA"/>
</dbReference>
<proteinExistence type="predicted"/>
<reference evidence="2" key="1">
    <citation type="submission" date="2023-05" db="EMBL/GenBank/DDBJ databases">
        <title>Anaerotaeda fermentans gen. nov., sp. nov., a novel anaerobic planctomycete of the new family within the order Sedimentisphaerales isolated from Taman Peninsula, Russia.</title>
        <authorList>
            <person name="Khomyakova M.A."/>
            <person name="Merkel A.Y."/>
            <person name="Slobodkin A.I."/>
        </authorList>
    </citation>
    <scope>NUCLEOTIDE SEQUENCE</scope>
    <source>
        <strain evidence="2">M17dextr</strain>
    </source>
</reference>
<keyword evidence="3" id="KW-1185">Reference proteome</keyword>
<gene>
    <name evidence="2" type="ORF">QJ522_09765</name>
</gene>
<dbReference type="Pfam" id="PF15892">
    <property type="entry name" value="BNR_4"/>
    <property type="match status" value="1"/>
</dbReference>
<dbReference type="SUPFAM" id="SSF50939">
    <property type="entry name" value="Sialidases"/>
    <property type="match status" value="1"/>
</dbReference>
<dbReference type="Proteomes" id="UP001431776">
    <property type="component" value="Unassembled WGS sequence"/>
</dbReference>
<organism evidence="2 3">
    <name type="scientific">Anaerobaca lacustris</name>
    <dbReference type="NCBI Taxonomy" id="3044600"/>
    <lineage>
        <taxon>Bacteria</taxon>
        <taxon>Pseudomonadati</taxon>
        <taxon>Planctomycetota</taxon>
        <taxon>Phycisphaerae</taxon>
        <taxon>Sedimentisphaerales</taxon>
        <taxon>Anaerobacaceae</taxon>
        <taxon>Anaerobaca</taxon>
    </lineage>
</organism>
<evidence type="ECO:0000313" key="2">
    <source>
        <dbReference type="EMBL" id="MDI6449327.1"/>
    </source>
</evidence>
<evidence type="ECO:0000313" key="3">
    <source>
        <dbReference type="Proteomes" id="UP001431776"/>
    </source>
</evidence>
<evidence type="ECO:0000256" key="1">
    <source>
        <dbReference type="SAM" id="SignalP"/>
    </source>
</evidence>
<name>A0AAW6TVG6_9BACT</name>
<protein>
    <submittedName>
        <fullName evidence="2">BNR-4 repeat-containing protein</fullName>
    </submittedName>
</protein>
<keyword evidence="1" id="KW-0732">Signal</keyword>
<dbReference type="RefSeq" id="WP_349244736.1">
    <property type="nucleotide sequence ID" value="NZ_JASCXX010000010.1"/>
</dbReference>